<dbReference type="CDD" id="cd00121">
    <property type="entry name" value="MATH"/>
    <property type="match status" value="1"/>
</dbReference>
<dbReference type="SUPFAM" id="SSF49599">
    <property type="entry name" value="TRAF domain-like"/>
    <property type="match status" value="1"/>
</dbReference>
<keyword evidence="3" id="KW-1185">Reference proteome</keyword>
<dbReference type="Proteomes" id="UP000887013">
    <property type="component" value="Unassembled WGS sequence"/>
</dbReference>
<dbReference type="Gene3D" id="2.60.210.10">
    <property type="entry name" value="Apoptosis, Tumor Necrosis Factor Receptor Associated Protein 2, Chain A"/>
    <property type="match status" value="1"/>
</dbReference>
<dbReference type="InterPro" id="IPR002083">
    <property type="entry name" value="MATH/TRAF_dom"/>
</dbReference>
<dbReference type="EMBL" id="BMAW01106109">
    <property type="protein sequence ID" value="GFT22562.1"/>
    <property type="molecule type" value="Genomic_DNA"/>
</dbReference>
<protein>
    <submittedName>
        <fullName evidence="2">Speckle-type POZ protein</fullName>
    </submittedName>
</protein>
<evidence type="ECO:0000313" key="2">
    <source>
        <dbReference type="EMBL" id="GFT22562.1"/>
    </source>
</evidence>
<reference evidence="2" key="1">
    <citation type="submission" date="2020-08" db="EMBL/GenBank/DDBJ databases">
        <title>Multicomponent nature underlies the extraordinary mechanical properties of spider dragline silk.</title>
        <authorList>
            <person name="Kono N."/>
            <person name="Nakamura H."/>
            <person name="Mori M."/>
            <person name="Yoshida Y."/>
            <person name="Ohtoshi R."/>
            <person name="Malay A.D."/>
            <person name="Moran D.A.P."/>
            <person name="Tomita M."/>
            <person name="Numata K."/>
            <person name="Arakawa K."/>
        </authorList>
    </citation>
    <scope>NUCLEOTIDE SEQUENCE</scope>
</reference>
<organism evidence="2 3">
    <name type="scientific">Nephila pilipes</name>
    <name type="common">Giant wood spider</name>
    <name type="synonym">Nephila maculata</name>
    <dbReference type="NCBI Taxonomy" id="299642"/>
    <lineage>
        <taxon>Eukaryota</taxon>
        <taxon>Metazoa</taxon>
        <taxon>Ecdysozoa</taxon>
        <taxon>Arthropoda</taxon>
        <taxon>Chelicerata</taxon>
        <taxon>Arachnida</taxon>
        <taxon>Araneae</taxon>
        <taxon>Araneomorphae</taxon>
        <taxon>Entelegynae</taxon>
        <taxon>Araneoidea</taxon>
        <taxon>Nephilidae</taxon>
        <taxon>Nephila</taxon>
    </lineage>
</organism>
<dbReference type="InterPro" id="IPR008974">
    <property type="entry name" value="TRAF-like"/>
</dbReference>
<feature type="domain" description="MATH" evidence="1">
    <location>
        <begin position="10"/>
        <end position="145"/>
    </location>
</feature>
<gene>
    <name evidence="2" type="primary">spop_110</name>
    <name evidence="2" type="ORF">NPIL_196571</name>
</gene>
<dbReference type="Pfam" id="PF22486">
    <property type="entry name" value="MATH_2"/>
    <property type="match status" value="1"/>
</dbReference>
<sequence length="303" mass="35469">MEHRNRGLMVYTLIWKIENFSYSWHETGEKLVSPIFVTHMLHNTSWTLELFPRGVENATYISCFLNRNESDLPRNDMLSPCSPVWEVRYEFLATTSSGTTKEAFGSRTNFRTGQTLGFPFFMNRKEIVRKNQSSDDDYFVLQCRIHLNTRDNSNYTAKLLAKTHILVERYSLTRCYENYIAYDSIFAKHMDELPTLMIIRLMKLKTEDNLEIDLLPYDFCEYIRYSTCRLVLRDLHTQASIYSFSTKVSGPFMPLAMKVSRFVLYPDNRGPLLGIRPIQLQFELAFSAGIKQQESEEISSSRI</sequence>
<evidence type="ECO:0000259" key="1">
    <source>
        <dbReference type="PROSITE" id="PS50144"/>
    </source>
</evidence>
<dbReference type="OrthoDB" id="6435602at2759"/>
<comment type="caution">
    <text evidence="2">The sequence shown here is derived from an EMBL/GenBank/DDBJ whole genome shotgun (WGS) entry which is preliminary data.</text>
</comment>
<dbReference type="PROSITE" id="PS50144">
    <property type="entry name" value="MATH"/>
    <property type="match status" value="1"/>
</dbReference>
<evidence type="ECO:0000313" key="3">
    <source>
        <dbReference type="Proteomes" id="UP000887013"/>
    </source>
</evidence>
<proteinExistence type="predicted"/>
<name>A0A8X6NNP8_NEPPI</name>
<dbReference type="AlphaFoldDB" id="A0A8X6NNP8"/>
<accession>A0A8X6NNP8</accession>